<dbReference type="SUPFAM" id="SSF48150">
    <property type="entry name" value="DNA-glycosylase"/>
    <property type="match status" value="1"/>
</dbReference>
<feature type="region of interest" description="Disordered" evidence="10">
    <location>
        <begin position="383"/>
        <end position="405"/>
    </location>
</feature>
<organism evidence="12 13">
    <name type="scientific">Dioszegia hungarica</name>
    <dbReference type="NCBI Taxonomy" id="4972"/>
    <lineage>
        <taxon>Eukaryota</taxon>
        <taxon>Fungi</taxon>
        <taxon>Dikarya</taxon>
        <taxon>Basidiomycota</taxon>
        <taxon>Agaricomycotina</taxon>
        <taxon>Tremellomycetes</taxon>
        <taxon>Tremellales</taxon>
        <taxon>Bulleribasidiaceae</taxon>
        <taxon>Dioszegia</taxon>
    </lineage>
</organism>
<feature type="compositionally biased region" description="Low complexity" evidence="10">
    <location>
        <begin position="383"/>
        <end position="396"/>
    </location>
</feature>
<evidence type="ECO:0000256" key="9">
    <source>
        <dbReference type="ARBA" id="ARBA00044632"/>
    </source>
</evidence>
<protein>
    <recommendedName>
        <fullName evidence="2">DNA-(apurinic or apyrimidinic site) lyase</fullName>
        <ecNumber evidence="2">4.2.99.18</ecNumber>
    </recommendedName>
</protein>
<dbReference type="CDD" id="cd00056">
    <property type="entry name" value="ENDO3c"/>
    <property type="match status" value="1"/>
</dbReference>
<keyword evidence="8" id="KW-0326">Glycosidase</keyword>
<dbReference type="SUPFAM" id="SSF55945">
    <property type="entry name" value="TATA-box binding protein-like"/>
    <property type="match status" value="1"/>
</dbReference>
<keyword evidence="4" id="KW-0378">Hydrolase</keyword>
<evidence type="ECO:0000313" key="13">
    <source>
        <dbReference type="Proteomes" id="UP001164286"/>
    </source>
</evidence>
<proteinExistence type="inferred from homology"/>
<evidence type="ECO:0000256" key="5">
    <source>
        <dbReference type="ARBA" id="ARBA00023204"/>
    </source>
</evidence>
<sequence>MSSITRHRPPFPSGWSSFPISPSNLTLANTLPIGQSFLWHRHQLLPEAAELDTPAKEIPTEEFSRALLDPPRVVCLRQTTSRVYYTAIYPEETQDELDRRGGVTEKWLRDYFHLDKYPSLEAMYAEWRERDPNMFGRLEMAYEGMKVGEGGRARGVRLLRQDPWECLIAFITSTNNHIPRIAGLMHRLGTHFSPPLLTLPDPAHDAPPAAGPSTPPPTADSDVPTTTTYHLFPAPHLLPVVLEQTLRDIGFGYRAGFIESSLATLRTEFGDGPGDIERGLAGWRGGEVDVVREKLIGLKGVGRKVADCVMLMCLDQPHLIPIDTHLSAIAARHPLFPSRLKNKPMSKALYDEVQEFLLDKWGPMGGWAQAVMFALELPDATVSKGAKGSGAGSTPKKTPKKGTVMSEIGTPIKAEEGEDLVKLEEVGEGSAQAWRTPVKEPGMGLDSPAPTPTRSRNGSTSKRKLATPKRAATMGDQVKTEEGEGDVFTPGGLPAGYGFKRTRSAARVELQRKESGVGVLAEDVKGLGLDE</sequence>
<dbReference type="Proteomes" id="UP001164286">
    <property type="component" value="Unassembled WGS sequence"/>
</dbReference>
<keyword evidence="13" id="KW-1185">Reference proteome</keyword>
<comment type="similarity">
    <text evidence="1">Belongs to the type-1 OGG1 family.</text>
</comment>
<evidence type="ECO:0000256" key="2">
    <source>
        <dbReference type="ARBA" id="ARBA00012720"/>
    </source>
</evidence>
<evidence type="ECO:0000259" key="11">
    <source>
        <dbReference type="SMART" id="SM00478"/>
    </source>
</evidence>
<evidence type="ECO:0000256" key="10">
    <source>
        <dbReference type="SAM" id="MobiDB-lite"/>
    </source>
</evidence>
<dbReference type="GO" id="GO:0006289">
    <property type="term" value="P:nucleotide-excision repair"/>
    <property type="evidence" value="ECO:0007669"/>
    <property type="project" value="InterPro"/>
</dbReference>
<dbReference type="GO" id="GO:0003684">
    <property type="term" value="F:damaged DNA binding"/>
    <property type="evidence" value="ECO:0007669"/>
    <property type="project" value="InterPro"/>
</dbReference>
<keyword evidence="6" id="KW-0456">Lyase</keyword>
<accession>A0AA38HDP8</accession>
<keyword evidence="3" id="KW-0227">DNA damage</keyword>
<evidence type="ECO:0000256" key="3">
    <source>
        <dbReference type="ARBA" id="ARBA00022763"/>
    </source>
</evidence>
<dbReference type="Gene3D" id="1.10.340.30">
    <property type="entry name" value="Hypothetical protein, domain 2"/>
    <property type="match status" value="1"/>
</dbReference>
<dbReference type="PANTHER" id="PTHR10242">
    <property type="entry name" value="8-OXOGUANINE DNA GLYCOSYLASE"/>
    <property type="match status" value="1"/>
</dbReference>
<dbReference type="GeneID" id="77725812"/>
<feature type="region of interest" description="Disordered" evidence="10">
    <location>
        <begin position="427"/>
        <end position="497"/>
    </location>
</feature>
<dbReference type="Gene3D" id="3.30.310.40">
    <property type="match status" value="1"/>
</dbReference>
<keyword evidence="5" id="KW-0234">DNA repair</keyword>
<dbReference type="EMBL" id="JAKWFO010000003">
    <property type="protein sequence ID" value="KAI9638255.1"/>
    <property type="molecule type" value="Genomic_DNA"/>
</dbReference>
<evidence type="ECO:0000256" key="8">
    <source>
        <dbReference type="ARBA" id="ARBA00023295"/>
    </source>
</evidence>
<feature type="compositionally biased region" description="Low complexity" evidence="10">
    <location>
        <begin position="197"/>
        <end position="208"/>
    </location>
</feature>
<evidence type="ECO:0000313" key="12">
    <source>
        <dbReference type="EMBL" id="KAI9638255.1"/>
    </source>
</evidence>
<dbReference type="GO" id="GO:0006285">
    <property type="term" value="P:base-excision repair, AP site formation"/>
    <property type="evidence" value="ECO:0007669"/>
    <property type="project" value="TreeGrafter"/>
</dbReference>
<dbReference type="Gene3D" id="1.10.1670.10">
    <property type="entry name" value="Helix-hairpin-Helix base-excision DNA repair enzymes (C-terminal)"/>
    <property type="match status" value="1"/>
</dbReference>
<feature type="domain" description="HhH-GPD" evidence="11">
    <location>
        <begin position="221"/>
        <end position="370"/>
    </location>
</feature>
<dbReference type="InterPro" id="IPR052054">
    <property type="entry name" value="Oxidative_DNA_repair_enzyme"/>
</dbReference>
<dbReference type="PANTHER" id="PTHR10242:SF2">
    <property type="entry name" value="N-GLYCOSYLASE_DNA LYASE"/>
    <property type="match status" value="1"/>
</dbReference>
<evidence type="ECO:0000256" key="4">
    <source>
        <dbReference type="ARBA" id="ARBA00022801"/>
    </source>
</evidence>
<dbReference type="SMART" id="SM00478">
    <property type="entry name" value="ENDO3c"/>
    <property type="match status" value="1"/>
</dbReference>
<evidence type="ECO:0000256" key="6">
    <source>
        <dbReference type="ARBA" id="ARBA00023239"/>
    </source>
</evidence>
<feature type="compositionally biased region" description="Pro residues" evidence="10">
    <location>
        <begin position="209"/>
        <end position="218"/>
    </location>
</feature>
<feature type="region of interest" description="Disordered" evidence="10">
    <location>
        <begin position="197"/>
        <end position="226"/>
    </location>
</feature>
<dbReference type="GO" id="GO:0005634">
    <property type="term" value="C:nucleus"/>
    <property type="evidence" value="ECO:0007669"/>
    <property type="project" value="TreeGrafter"/>
</dbReference>
<dbReference type="InterPro" id="IPR023170">
    <property type="entry name" value="HhH_base_excis_C"/>
</dbReference>
<dbReference type="GO" id="GO:0034039">
    <property type="term" value="F:8-oxo-7,8-dihydroguanine DNA N-glycosylase activity"/>
    <property type="evidence" value="ECO:0007669"/>
    <property type="project" value="TreeGrafter"/>
</dbReference>
<comment type="caution">
    <text evidence="12">The sequence shown here is derived from an EMBL/GenBank/DDBJ whole genome shotgun (WGS) entry which is preliminary data.</text>
</comment>
<dbReference type="Pfam" id="PF07934">
    <property type="entry name" value="OGG_N"/>
    <property type="match status" value="1"/>
</dbReference>
<dbReference type="InterPro" id="IPR012904">
    <property type="entry name" value="OGG_N"/>
</dbReference>
<evidence type="ECO:0000256" key="7">
    <source>
        <dbReference type="ARBA" id="ARBA00023268"/>
    </source>
</evidence>
<dbReference type="EC" id="4.2.99.18" evidence="2"/>
<dbReference type="AlphaFoldDB" id="A0AA38HDP8"/>
<dbReference type="GO" id="GO:0140078">
    <property type="term" value="F:class I DNA-(apurinic or apyrimidinic site) endonuclease activity"/>
    <property type="evidence" value="ECO:0007669"/>
    <property type="project" value="UniProtKB-EC"/>
</dbReference>
<evidence type="ECO:0000256" key="1">
    <source>
        <dbReference type="ARBA" id="ARBA00010679"/>
    </source>
</evidence>
<gene>
    <name evidence="12" type="ORF">MKK02DRAFT_22695</name>
</gene>
<dbReference type="InterPro" id="IPR011257">
    <property type="entry name" value="DNA_glycosylase"/>
</dbReference>
<comment type="catalytic activity">
    <reaction evidence="9">
        <text>2'-deoxyribonucleotide-(2'-deoxyribose 5'-phosphate)-2'-deoxyribonucleotide-DNA = a 3'-end 2'-deoxyribonucleotide-(2,3-dehydro-2,3-deoxyribose 5'-phosphate)-DNA + a 5'-end 5'-phospho-2'-deoxyribonucleoside-DNA + H(+)</text>
        <dbReference type="Rhea" id="RHEA:66592"/>
        <dbReference type="Rhea" id="RHEA-COMP:13180"/>
        <dbReference type="Rhea" id="RHEA-COMP:16897"/>
        <dbReference type="Rhea" id="RHEA-COMP:17067"/>
        <dbReference type="ChEBI" id="CHEBI:15378"/>
        <dbReference type="ChEBI" id="CHEBI:136412"/>
        <dbReference type="ChEBI" id="CHEBI:157695"/>
        <dbReference type="ChEBI" id="CHEBI:167181"/>
        <dbReference type="EC" id="4.2.99.18"/>
    </reaction>
</comment>
<name>A0AA38HDP8_9TREE</name>
<reference evidence="12" key="1">
    <citation type="journal article" date="2022" name="G3 (Bethesda)">
        <title>High quality genome of the basidiomycete yeast Dioszegia hungarica PDD-24b-2 isolated from cloud water.</title>
        <authorList>
            <person name="Jarrige D."/>
            <person name="Haridas S."/>
            <person name="Bleykasten-Grosshans C."/>
            <person name="Joly M."/>
            <person name="Nadalig T."/>
            <person name="Sancelme M."/>
            <person name="Vuilleumier S."/>
            <person name="Grigoriev I.V."/>
            <person name="Amato P."/>
            <person name="Bringel F."/>
        </authorList>
    </citation>
    <scope>NUCLEOTIDE SEQUENCE</scope>
    <source>
        <strain evidence="12">PDD-24b-2</strain>
    </source>
</reference>
<dbReference type="InterPro" id="IPR003265">
    <property type="entry name" value="HhH-GPD_domain"/>
</dbReference>
<dbReference type="RefSeq" id="XP_052948032.1">
    <property type="nucleotide sequence ID" value="XM_053086611.1"/>
</dbReference>
<keyword evidence="7" id="KW-0511">Multifunctional enzyme</keyword>